<feature type="compositionally biased region" description="Low complexity" evidence="1">
    <location>
        <begin position="372"/>
        <end position="382"/>
    </location>
</feature>
<evidence type="ECO:0000256" key="1">
    <source>
        <dbReference type="SAM" id="MobiDB-lite"/>
    </source>
</evidence>
<feature type="region of interest" description="Disordered" evidence="1">
    <location>
        <begin position="328"/>
        <end position="347"/>
    </location>
</feature>
<feature type="region of interest" description="Disordered" evidence="1">
    <location>
        <begin position="40"/>
        <end position="70"/>
    </location>
</feature>
<feature type="compositionally biased region" description="Polar residues" evidence="1">
    <location>
        <begin position="328"/>
        <end position="345"/>
    </location>
</feature>
<protein>
    <submittedName>
        <fullName evidence="3">Uncharacterized protein</fullName>
    </submittedName>
</protein>
<proteinExistence type="predicted"/>
<feature type="region of interest" description="Disordered" evidence="1">
    <location>
        <begin position="357"/>
        <end position="420"/>
    </location>
</feature>
<feature type="compositionally biased region" description="Polar residues" evidence="1">
    <location>
        <begin position="135"/>
        <end position="147"/>
    </location>
</feature>
<dbReference type="AlphaFoldDB" id="A0A9W8APS2"/>
<comment type="caution">
    <text evidence="3">The sequence shown here is derived from an EMBL/GenBank/DDBJ whole genome shotgun (WGS) entry which is preliminary data.</text>
</comment>
<dbReference type="EMBL" id="JANBPY010003044">
    <property type="protein sequence ID" value="KAJ1952904.1"/>
    <property type="molecule type" value="Genomic_DNA"/>
</dbReference>
<keyword evidence="2" id="KW-0812">Transmembrane</keyword>
<feature type="transmembrane region" description="Helical" evidence="2">
    <location>
        <begin position="277"/>
        <end position="297"/>
    </location>
</feature>
<feature type="compositionally biased region" description="Low complexity" evidence="1">
    <location>
        <begin position="17"/>
        <end position="26"/>
    </location>
</feature>
<accession>A0A9W8APS2</accession>
<dbReference type="Proteomes" id="UP001150925">
    <property type="component" value="Unassembled WGS sequence"/>
</dbReference>
<feature type="region of interest" description="Disordered" evidence="1">
    <location>
        <begin position="131"/>
        <end position="178"/>
    </location>
</feature>
<evidence type="ECO:0000313" key="3">
    <source>
        <dbReference type="EMBL" id="KAJ1952904.1"/>
    </source>
</evidence>
<keyword evidence="2" id="KW-1133">Transmembrane helix</keyword>
<keyword evidence="4" id="KW-1185">Reference proteome</keyword>
<gene>
    <name evidence="3" type="ORF">IWQ62_006117</name>
</gene>
<feature type="region of interest" description="Disordered" evidence="1">
    <location>
        <begin position="211"/>
        <end position="234"/>
    </location>
</feature>
<feature type="transmembrane region" description="Helical" evidence="2">
    <location>
        <begin position="248"/>
        <end position="270"/>
    </location>
</feature>
<feature type="non-terminal residue" evidence="3">
    <location>
        <position position="420"/>
    </location>
</feature>
<feature type="region of interest" description="Disordered" evidence="1">
    <location>
        <begin position="1"/>
        <end position="26"/>
    </location>
</feature>
<name>A0A9W8APS2_9FUNG</name>
<keyword evidence="2" id="KW-0472">Membrane</keyword>
<feature type="compositionally biased region" description="Pro residues" evidence="1">
    <location>
        <begin position="411"/>
        <end position="420"/>
    </location>
</feature>
<evidence type="ECO:0000256" key="2">
    <source>
        <dbReference type="SAM" id="Phobius"/>
    </source>
</evidence>
<reference evidence="3" key="1">
    <citation type="submission" date="2022-07" db="EMBL/GenBank/DDBJ databases">
        <title>Phylogenomic reconstructions and comparative analyses of Kickxellomycotina fungi.</title>
        <authorList>
            <person name="Reynolds N.K."/>
            <person name="Stajich J.E."/>
            <person name="Barry K."/>
            <person name="Grigoriev I.V."/>
            <person name="Crous P."/>
            <person name="Smith M.E."/>
        </authorList>
    </citation>
    <scope>NUCLEOTIDE SEQUENCE</scope>
    <source>
        <strain evidence="3">RSA 1196</strain>
    </source>
</reference>
<organism evidence="3 4">
    <name type="scientific">Dispira parvispora</name>
    <dbReference type="NCBI Taxonomy" id="1520584"/>
    <lineage>
        <taxon>Eukaryota</taxon>
        <taxon>Fungi</taxon>
        <taxon>Fungi incertae sedis</taxon>
        <taxon>Zoopagomycota</taxon>
        <taxon>Kickxellomycotina</taxon>
        <taxon>Dimargaritomycetes</taxon>
        <taxon>Dimargaritales</taxon>
        <taxon>Dimargaritaceae</taxon>
        <taxon>Dispira</taxon>
    </lineage>
</organism>
<sequence length="420" mass="45472">MISQSHRNSCIEPTPDSTALSRARANSSRLSLPPFFQWRRTSKDGAEQGSVHATDARRSVGHPTPIANTQDSHFRRHQVMSQDYLTEQRQFAQTLRAFPMPVSQNETSGSDIHIAHPIGEEKDDLHFPRLAPSVDPSSPTSTLTPEVSTPPAVDSAHNNHGVNTRDNRVSTGNGGSNALYQAQFEHSPRQGDGSSQRTSLTSMPAYVHDESPADTLRASSHAPGKPSALEKGDLDDFTDHTAQDRAIYWHWLAFVALWIVLIGSLAFMWLAVRNKPALIAIPIIVALVAAGMLIWLYKKYIFNSLCGGGMFVFPMNPQGAFPAATLPTHANHQHQPPTAPSNHSTLAMPPAVHGGHTYMMPSSSDPTPINYGPGTTATTTPANAGDQLSSHPTRHDRPTGAPISADNTLPVQPPPSYQQA</sequence>
<dbReference type="OrthoDB" id="5657961at2759"/>
<evidence type="ECO:0000313" key="4">
    <source>
        <dbReference type="Proteomes" id="UP001150925"/>
    </source>
</evidence>